<gene>
    <name evidence="1" type="ORF">A6M23_19370</name>
</gene>
<dbReference type="Proteomes" id="UP000095008">
    <property type="component" value="Unassembled WGS sequence"/>
</dbReference>
<sequence length="378" mass="44373">MSPAYGKQVMTLSQIENIAQQSPAMREKENDVRAARQEIKILHAESSPILQGRIKAGHYTHFNYDGIPRAYIMKPKLGFKYYLFGGNKYLRHITAQAQPAYYKNLAHYDSENRLIKVRIQKSYMSYWENYKIEHNFKRLLSLFKRDKKISKTIPSILERLHLSVYLAHMRSEVFLHKMIETVGQKLHSFIPERPKPSTHNAHHIPPSVLRLHPAIEGLIRYYHGQRQLGWLRFIDVKLKVFMRPSYYPEAGRTKMAIIGGLYLNMPIDISGAVHHANQQLDLDKENILLKLKQDALKREQSHKIAEIKLPIYRKQSHYWNKNAHHWLIYIQKALSTSHNVKPTHTIMKRLSHALRAYREATLKWIHADAKLSVMHSRS</sequence>
<organism evidence="1 2">
    <name type="scientific">Acidithiobacillus thiooxidans</name>
    <name type="common">Thiobacillus thiooxidans</name>
    <dbReference type="NCBI Taxonomy" id="930"/>
    <lineage>
        <taxon>Bacteria</taxon>
        <taxon>Pseudomonadati</taxon>
        <taxon>Pseudomonadota</taxon>
        <taxon>Acidithiobacillia</taxon>
        <taxon>Acidithiobacillales</taxon>
        <taxon>Acidithiobacillaceae</taxon>
        <taxon>Acidithiobacillus</taxon>
    </lineage>
</organism>
<comment type="caution">
    <text evidence="1">The sequence shown here is derived from an EMBL/GenBank/DDBJ whole genome shotgun (WGS) entry which is preliminary data.</text>
</comment>
<protein>
    <submittedName>
        <fullName evidence="1">Uncharacterized protein</fullName>
    </submittedName>
</protein>
<evidence type="ECO:0000313" key="2">
    <source>
        <dbReference type="Proteomes" id="UP000095008"/>
    </source>
</evidence>
<proteinExistence type="predicted"/>
<evidence type="ECO:0000313" key="1">
    <source>
        <dbReference type="EMBL" id="OCX67999.1"/>
    </source>
</evidence>
<name>A0A1C2HWA0_ACITH</name>
<dbReference type="EMBL" id="LWRY01000285">
    <property type="protein sequence ID" value="OCX67999.1"/>
    <property type="molecule type" value="Genomic_DNA"/>
</dbReference>
<keyword evidence="2" id="KW-1185">Reference proteome</keyword>
<accession>A0A1C2HWA0</accession>
<dbReference type="AlphaFoldDB" id="A0A1C2HWA0"/>
<reference evidence="1" key="1">
    <citation type="journal article" date="2016" name="Int. J. Mol. Sci.">
        <title>Comparative genomics of the extreme acidophile Acidithiobacillus thiooxidans reveals intraspecific divergence and niche adaptation.</title>
        <authorList>
            <person name="Zhang X."/>
            <person name="Feng X."/>
            <person name="Tao J."/>
            <person name="Ma L."/>
            <person name="Xiao Y."/>
            <person name="Liang Y."/>
            <person name="Liu X."/>
            <person name="Yin H."/>
        </authorList>
    </citation>
    <scope>NUCLEOTIDE SEQUENCE [LARGE SCALE GENOMIC DNA]</scope>
    <source>
        <strain evidence="1">DXS-W</strain>
    </source>
</reference>